<dbReference type="InterPro" id="IPR050490">
    <property type="entry name" value="Bact_solute-bd_prot1"/>
</dbReference>
<dbReference type="InterPro" id="IPR006059">
    <property type="entry name" value="SBP"/>
</dbReference>
<evidence type="ECO:0000313" key="7">
    <source>
        <dbReference type="Proteomes" id="UP000019141"/>
    </source>
</evidence>
<comment type="similarity">
    <text evidence="2">Belongs to the bacterial solute-binding protein 1 family.</text>
</comment>
<dbReference type="PANTHER" id="PTHR43649">
    <property type="entry name" value="ARABINOSE-BINDING PROTEIN-RELATED"/>
    <property type="match status" value="1"/>
</dbReference>
<comment type="caution">
    <text evidence="6">The sequence shown here is derived from an EMBL/GenBank/DDBJ whole genome shotgun (WGS) entry which is preliminary data.</text>
</comment>
<name>W4LM98_ENTF1</name>
<feature type="signal peptide" evidence="5">
    <location>
        <begin position="1"/>
        <end position="17"/>
    </location>
</feature>
<organism evidence="6 7">
    <name type="scientific">Entotheonella factor</name>
    <dbReference type="NCBI Taxonomy" id="1429438"/>
    <lineage>
        <taxon>Bacteria</taxon>
        <taxon>Pseudomonadati</taxon>
        <taxon>Nitrospinota/Tectimicrobiota group</taxon>
        <taxon>Candidatus Tectimicrobiota</taxon>
        <taxon>Candidatus Entotheonellia</taxon>
        <taxon>Candidatus Entotheonellales</taxon>
        <taxon>Candidatus Entotheonellaceae</taxon>
        <taxon>Candidatus Entotheonella</taxon>
    </lineage>
</organism>
<evidence type="ECO:0000256" key="5">
    <source>
        <dbReference type="SAM" id="SignalP"/>
    </source>
</evidence>
<keyword evidence="3" id="KW-0813">Transport</keyword>
<evidence type="ECO:0000256" key="3">
    <source>
        <dbReference type="ARBA" id="ARBA00022448"/>
    </source>
</evidence>
<dbReference type="AlphaFoldDB" id="W4LM98"/>
<gene>
    <name evidence="6" type="ORF">ETSY1_16215</name>
</gene>
<comment type="subcellular location">
    <subcellularLocation>
        <location evidence="1">Periplasm</location>
    </subcellularLocation>
</comment>
<dbReference type="Pfam" id="PF01547">
    <property type="entry name" value="SBP_bac_1"/>
    <property type="match status" value="1"/>
</dbReference>
<protein>
    <recommendedName>
        <fullName evidence="8">Sugar ABC transporter substrate-binding protein</fullName>
    </recommendedName>
</protein>
<reference evidence="6 7" key="1">
    <citation type="journal article" date="2014" name="Nature">
        <title>An environmental bacterial taxon with a large and distinct metabolic repertoire.</title>
        <authorList>
            <person name="Wilson M.C."/>
            <person name="Mori T."/>
            <person name="Ruckert C."/>
            <person name="Uria A.R."/>
            <person name="Helf M.J."/>
            <person name="Takada K."/>
            <person name="Gernert C."/>
            <person name="Steffens U.A."/>
            <person name="Heycke N."/>
            <person name="Schmitt S."/>
            <person name="Rinke C."/>
            <person name="Helfrich E.J."/>
            <person name="Brachmann A.O."/>
            <person name="Gurgui C."/>
            <person name="Wakimoto T."/>
            <person name="Kracht M."/>
            <person name="Crusemann M."/>
            <person name="Hentschel U."/>
            <person name="Abe I."/>
            <person name="Matsunaga S."/>
            <person name="Kalinowski J."/>
            <person name="Takeyama H."/>
            <person name="Piel J."/>
        </authorList>
    </citation>
    <scope>NUCLEOTIDE SEQUENCE [LARGE SCALE GENOMIC DNA]</scope>
    <source>
        <strain evidence="7">TSY1</strain>
    </source>
</reference>
<dbReference type="PANTHER" id="PTHR43649:SF34">
    <property type="entry name" value="ABC TRANSPORTER PERIPLASMIC-BINDING PROTEIN YCJN-RELATED"/>
    <property type="match status" value="1"/>
</dbReference>
<accession>W4LM98</accession>
<evidence type="ECO:0008006" key="8">
    <source>
        <dbReference type="Google" id="ProtNLM"/>
    </source>
</evidence>
<proteinExistence type="inferred from homology"/>
<dbReference type="GO" id="GO:0042597">
    <property type="term" value="C:periplasmic space"/>
    <property type="evidence" value="ECO:0007669"/>
    <property type="project" value="UniProtKB-SubCell"/>
</dbReference>
<sequence>MLSLTRRSLLRSSAATATGLAGVLMAKTPPAMAQKQTLKLLTFSHFVPTSDEELKRQLEEFGKAAGVEVRMDRVAHLQLPAVKASEVQAQKGHDIVSLTVAEPHLYAKHLVQLDDLVAQLKQEGGGLTDEKVGKSTDGSYRAVPWHFISFPIAIRTDLVAEIGENMPDTWDDVHRIGKKLKAKGNPVGIQLAHSFDSNAILRGIIWSWGGKLVEEDGKTVAINSKETVEAYKFIKALYQDCMDEEVLAWDDRNNNVCLNSGKCSMILNPISAYNSARKDNALIPGTEKPIHQVINHIMPPEGPAGRHMCAAYNTIGIWEFSPVKDVAKEFLAFHFQKEQQEKHMLASLGYNQPFLPAFTMHPIYASNPKFYFAPYIGWYTHAAGWPAAPTAATEVVWNQYIIPDTAAAHATGKMEAEPAVQKAEAQIKRLYRRHT</sequence>
<evidence type="ECO:0000313" key="6">
    <source>
        <dbReference type="EMBL" id="ETW99102.1"/>
    </source>
</evidence>
<dbReference type="InterPro" id="IPR006311">
    <property type="entry name" value="TAT_signal"/>
</dbReference>
<keyword evidence="4 5" id="KW-0732">Signal</keyword>
<dbReference type="EMBL" id="AZHW01000484">
    <property type="protein sequence ID" value="ETW99102.1"/>
    <property type="molecule type" value="Genomic_DNA"/>
</dbReference>
<dbReference type="HOGENOM" id="CLU_031285_13_2_7"/>
<dbReference type="Proteomes" id="UP000019141">
    <property type="component" value="Unassembled WGS sequence"/>
</dbReference>
<keyword evidence="7" id="KW-1185">Reference proteome</keyword>
<evidence type="ECO:0000256" key="4">
    <source>
        <dbReference type="ARBA" id="ARBA00022729"/>
    </source>
</evidence>
<dbReference type="Gene3D" id="3.40.190.10">
    <property type="entry name" value="Periplasmic binding protein-like II"/>
    <property type="match status" value="1"/>
</dbReference>
<evidence type="ECO:0000256" key="1">
    <source>
        <dbReference type="ARBA" id="ARBA00004418"/>
    </source>
</evidence>
<dbReference type="SUPFAM" id="SSF53850">
    <property type="entry name" value="Periplasmic binding protein-like II"/>
    <property type="match status" value="1"/>
</dbReference>
<feature type="chain" id="PRO_5004845884" description="Sugar ABC transporter substrate-binding protein" evidence="5">
    <location>
        <begin position="18"/>
        <end position="435"/>
    </location>
</feature>
<dbReference type="PROSITE" id="PS51318">
    <property type="entry name" value="TAT"/>
    <property type="match status" value="1"/>
</dbReference>
<evidence type="ECO:0000256" key="2">
    <source>
        <dbReference type="ARBA" id="ARBA00008520"/>
    </source>
</evidence>